<feature type="domain" description="Retrovirus-related Pol polyprotein from transposon TNT 1-94-like beta-barrel" evidence="1">
    <location>
        <begin position="1"/>
        <end position="53"/>
    </location>
</feature>
<gene>
    <name evidence="2" type="ORF">FIBSPDRAFT_694696</name>
</gene>
<evidence type="ECO:0000313" key="2">
    <source>
        <dbReference type="EMBL" id="KZP30368.1"/>
    </source>
</evidence>
<reference evidence="2 3" key="1">
    <citation type="journal article" date="2016" name="Mol. Biol. Evol.">
        <title>Comparative Genomics of Early-Diverging Mushroom-Forming Fungi Provides Insights into the Origins of Lignocellulose Decay Capabilities.</title>
        <authorList>
            <person name="Nagy L.G."/>
            <person name="Riley R."/>
            <person name="Tritt A."/>
            <person name="Adam C."/>
            <person name="Daum C."/>
            <person name="Floudas D."/>
            <person name="Sun H."/>
            <person name="Yadav J.S."/>
            <person name="Pangilinan J."/>
            <person name="Larsson K.H."/>
            <person name="Matsuura K."/>
            <person name="Barry K."/>
            <person name="Labutti K."/>
            <person name="Kuo R."/>
            <person name="Ohm R.A."/>
            <person name="Bhattacharya S.S."/>
            <person name="Shirouzu T."/>
            <person name="Yoshinaga Y."/>
            <person name="Martin F.M."/>
            <person name="Grigoriev I.V."/>
            <person name="Hibbett D.S."/>
        </authorList>
    </citation>
    <scope>NUCLEOTIDE SEQUENCE [LARGE SCALE GENOMIC DNA]</scope>
    <source>
        <strain evidence="2 3">CBS 109695</strain>
    </source>
</reference>
<proteinExistence type="predicted"/>
<feature type="non-terminal residue" evidence="2">
    <location>
        <position position="1"/>
    </location>
</feature>
<protein>
    <recommendedName>
        <fullName evidence="1">Retrovirus-related Pol polyprotein from transposon TNT 1-94-like beta-barrel domain-containing protein</fullName>
    </recommendedName>
</protein>
<dbReference type="Proteomes" id="UP000076532">
    <property type="component" value="Unassembled WGS sequence"/>
</dbReference>
<accession>A0A166T971</accession>
<name>A0A166T971_9AGAM</name>
<keyword evidence="3" id="KW-1185">Reference proteome</keyword>
<dbReference type="AlphaFoldDB" id="A0A166T971"/>
<dbReference type="Pfam" id="PF22936">
    <property type="entry name" value="Pol_BBD"/>
    <property type="match status" value="1"/>
</dbReference>
<dbReference type="OrthoDB" id="3251181at2759"/>
<sequence length="57" mass="6304">DCGASRHYSPNRDLFKSFTMISPKPIHCADGKSIDAIGEGDMEMQLPNGDKHEKITL</sequence>
<evidence type="ECO:0000259" key="1">
    <source>
        <dbReference type="Pfam" id="PF22936"/>
    </source>
</evidence>
<dbReference type="InterPro" id="IPR054722">
    <property type="entry name" value="PolX-like_BBD"/>
</dbReference>
<evidence type="ECO:0000313" key="3">
    <source>
        <dbReference type="Proteomes" id="UP000076532"/>
    </source>
</evidence>
<organism evidence="2 3">
    <name type="scientific">Athelia psychrophila</name>
    <dbReference type="NCBI Taxonomy" id="1759441"/>
    <lineage>
        <taxon>Eukaryota</taxon>
        <taxon>Fungi</taxon>
        <taxon>Dikarya</taxon>
        <taxon>Basidiomycota</taxon>
        <taxon>Agaricomycotina</taxon>
        <taxon>Agaricomycetes</taxon>
        <taxon>Agaricomycetidae</taxon>
        <taxon>Atheliales</taxon>
        <taxon>Atheliaceae</taxon>
        <taxon>Athelia</taxon>
    </lineage>
</organism>
<dbReference type="EMBL" id="KV417494">
    <property type="protein sequence ID" value="KZP30368.1"/>
    <property type="molecule type" value="Genomic_DNA"/>
</dbReference>
<feature type="non-terminal residue" evidence="2">
    <location>
        <position position="57"/>
    </location>
</feature>